<protein>
    <recommendedName>
        <fullName evidence="2">Peptidase C14 caspase domain-containing protein</fullName>
    </recommendedName>
</protein>
<name>A0A2S6CF49_9PEZI</name>
<evidence type="ECO:0000256" key="1">
    <source>
        <dbReference type="ARBA" id="ARBA00009005"/>
    </source>
</evidence>
<comment type="caution">
    <text evidence="3">The sequence shown here is derived from an EMBL/GenBank/DDBJ whole genome shotgun (WGS) entry which is preliminary data.</text>
</comment>
<sequence length="608" mass="69254">MAEFLSYRGYRKENQVVLRDDNSGPAYPSHANLLRALNWLVSTPGTTNFLHYSGHGGQEPDDNRTTGYDDTLYPVDFERAGQINSTLLHQILVSALPPNSTLFIILDCCHSGSAVELPYIYRTDDEGNISVMNNIKAGVDLVMEANALLNGSYGLNSVTAAKHMLGDANSFFQGFKHSHHHDSPGLEADTTGRDWSRENKFVTMYSGCRDEETSADAYIAGRNCGAMTWAFLETMKRNPNPSYIETLQETRRELRGSNYKQVPQLSVGVQIELNQPLRLSSTMDFEVTGRRFHLPAELIDLIIHQLRDSISDIRNMRLTCKIFARSATRYIYNIFETPSPLLPAHGNTSGQKSESWPLTDPPDHTSIKVLTSLTCATIRRLDDSEMLRLRDLIWAPHEYVEIDRRSATDGRLATMWGVTQETPVKLWLVHQWPSKDIYEAYCKGRYAADLARYLDEIAPGCLLRSSTEFCTLPKVRRRRDAFSSGYGELRTLYFPSDMSYDQRRAFEKDMHVDPQWRERNPPFPLYTAMFYTYWVQGLRIYKQNPAVAARLIIFWDDPQQKEDWIQDVKTGETWSLGLSLVLSEEDLAPFGLLGIESEHCEFSSGPFA</sequence>
<dbReference type="EMBL" id="PNEN01000465">
    <property type="protein sequence ID" value="PPJ58349.1"/>
    <property type="molecule type" value="Genomic_DNA"/>
</dbReference>
<dbReference type="OrthoDB" id="3223806at2759"/>
<dbReference type="Gene3D" id="3.40.50.12660">
    <property type="match status" value="2"/>
</dbReference>
<dbReference type="InterPro" id="IPR011600">
    <property type="entry name" value="Pept_C14_caspase"/>
</dbReference>
<comment type="similarity">
    <text evidence="1">Belongs to the peptidase C14B family.</text>
</comment>
<evidence type="ECO:0000313" key="3">
    <source>
        <dbReference type="EMBL" id="PPJ58349.1"/>
    </source>
</evidence>
<dbReference type="GO" id="GO:0006508">
    <property type="term" value="P:proteolysis"/>
    <property type="evidence" value="ECO:0007669"/>
    <property type="project" value="InterPro"/>
</dbReference>
<dbReference type="AlphaFoldDB" id="A0A2S6CF49"/>
<proteinExistence type="inferred from homology"/>
<dbReference type="PANTHER" id="PTHR48104:SF30">
    <property type="entry name" value="METACASPASE-1"/>
    <property type="match status" value="1"/>
</dbReference>
<gene>
    <name evidence="3" type="ORF">CBER1_04499</name>
</gene>
<evidence type="ECO:0000259" key="2">
    <source>
        <dbReference type="Pfam" id="PF00656"/>
    </source>
</evidence>
<feature type="domain" description="Peptidase C14 caspase" evidence="2">
    <location>
        <begin position="1"/>
        <end position="266"/>
    </location>
</feature>
<organism evidence="3 4">
    <name type="scientific">Cercospora berteroae</name>
    <dbReference type="NCBI Taxonomy" id="357750"/>
    <lineage>
        <taxon>Eukaryota</taxon>
        <taxon>Fungi</taxon>
        <taxon>Dikarya</taxon>
        <taxon>Ascomycota</taxon>
        <taxon>Pezizomycotina</taxon>
        <taxon>Dothideomycetes</taxon>
        <taxon>Dothideomycetidae</taxon>
        <taxon>Mycosphaerellales</taxon>
        <taxon>Mycosphaerellaceae</taxon>
        <taxon>Cercospora</taxon>
    </lineage>
</organism>
<dbReference type="PANTHER" id="PTHR48104">
    <property type="entry name" value="METACASPASE-4"/>
    <property type="match status" value="1"/>
</dbReference>
<evidence type="ECO:0000313" key="4">
    <source>
        <dbReference type="Proteomes" id="UP000237631"/>
    </source>
</evidence>
<reference evidence="4" key="1">
    <citation type="journal article" date="2017" name="bioRxiv">
        <title>Conservation of a gene cluster reveals novel cercosporin biosynthetic mechanisms and extends production to the genus Colletotrichum.</title>
        <authorList>
            <person name="de Jonge R."/>
            <person name="Ebert M.K."/>
            <person name="Huitt-Roehl C.R."/>
            <person name="Pal P."/>
            <person name="Suttle J.C."/>
            <person name="Spanner R.E."/>
            <person name="Neubauer J.D."/>
            <person name="Jurick W.M.II."/>
            <person name="Stott K.A."/>
            <person name="Secor G.A."/>
            <person name="Thomma B.P.H.J."/>
            <person name="Van de Peer Y."/>
            <person name="Townsend C.A."/>
            <person name="Bolton M.D."/>
        </authorList>
    </citation>
    <scope>NUCLEOTIDE SEQUENCE [LARGE SCALE GENOMIC DNA]</scope>
    <source>
        <strain evidence="4">CBS538.71</strain>
    </source>
</reference>
<dbReference type="InterPro" id="IPR050452">
    <property type="entry name" value="Metacaspase"/>
</dbReference>
<dbReference type="Pfam" id="PF00656">
    <property type="entry name" value="Peptidase_C14"/>
    <property type="match status" value="1"/>
</dbReference>
<dbReference type="Proteomes" id="UP000237631">
    <property type="component" value="Unassembled WGS sequence"/>
</dbReference>
<dbReference type="GO" id="GO:0004197">
    <property type="term" value="F:cysteine-type endopeptidase activity"/>
    <property type="evidence" value="ECO:0007669"/>
    <property type="project" value="InterPro"/>
</dbReference>
<keyword evidence="4" id="KW-1185">Reference proteome</keyword>
<accession>A0A2S6CF49</accession>
<dbReference type="GO" id="GO:0005737">
    <property type="term" value="C:cytoplasm"/>
    <property type="evidence" value="ECO:0007669"/>
    <property type="project" value="TreeGrafter"/>
</dbReference>